<dbReference type="InterPro" id="IPR001387">
    <property type="entry name" value="Cro/C1-type_HTH"/>
</dbReference>
<comment type="caution">
    <text evidence="2">The sequence shown here is derived from an EMBL/GenBank/DDBJ whole genome shotgun (WGS) entry which is preliminary data.</text>
</comment>
<dbReference type="InterPro" id="IPR010982">
    <property type="entry name" value="Lambda_DNA-bd_dom_sf"/>
</dbReference>
<dbReference type="Proteomes" id="UP000030023">
    <property type="component" value="Unassembled WGS sequence"/>
</dbReference>
<dbReference type="Pfam" id="PF01381">
    <property type="entry name" value="HTH_3"/>
    <property type="match status" value="1"/>
</dbReference>
<accession>A0ABR4XRH0</accession>
<name>A0ABR4XRH0_9LACO</name>
<organism evidence="2 3">
    <name type="scientific">Oenococcus alcoholitolerans</name>
    <dbReference type="NCBI Taxonomy" id="931074"/>
    <lineage>
        <taxon>Bacteria</taxon>
        <taxon>Bacillati</taxon>
        <taxon>Bacillota</taxon>
        <taxon>Bacilli</taxon>
        <taxon>Lactobacillales</taxon>
        <taxon>Lactobacillaceae</taxon>
        <taxon>Oenococcus</taxon>
    </lineage>
</organism>
<dbReference type="SMART" id="SM00530">
    <property type="entry name" value="HTH_XRE"/>
    <property type="match status" value="1"/>
</dbReference>
<dbReference type="CDD" id="cd00093">
    <property type="entry name" value="HTH_XRE"/>
    <property type="match status" value="1"/>
</dbReference>
<dbReference type="SUPFAM" id="SSF47413">
    <property type="entry name" value="lambda repressor-like DNA-binding domains"/>
    <property type="match status" value="1"/>
</dbReference>
<sequence length="69" mass="7925">MLIRKRQPYFELKGWLVENGIKQKQLAETLGIPQTSINHKLNGTGPDFTLKESRRLVEIYGIPASLFLQ</sequence>
<evidence type="ECO:0000313" key="2">
    <source>
        <dbReference type="EMBL" id="KGO31654.1"/>
    </source>
</evidence>
<dbReference type="EMBL" id="AXCV01000263">
    <property type="protein sequence ID" value="KGO31654.1"/>
    <property type="molecule type" value="Genomic_DNA"/>
</dbReference>
<keyword evidence="3" id="KW-1185">Reference proteome</keyword>
<feature type="domain" description="HTH cro/C1-type" evidence="1">
    <location>
        <begin position="12"/>
        <end position="67"/>
    </location>
</feature>
<protein>
    <recommendedName>
        <fullName evidence="1">HTH cro/C1-type domain-containing protein</fullName>
    </recommendedName>
</protein>
<dbReference type="PROSITE" id="PS50943">
    <property type="entry name" value="HTH_CROC1"/>
    <property type="match status" value="1"/>
</dbReference>
<gene>
    <name evidence="2" type="ORF">Q757_05860</name>
</gene>
<reference evidence="2 3" key="1">
    <citation type="journal article" date="2014" name="Antonie Van Leeuwenhoek">
        <title>Oenococcus alcoholitolerans sp. nov., a lactic acid bacteria isolated from cachaca and ethanol fermentation processes.</title>
        <authorList>
            <person name="Badotti F."/>
            <person name="Moreira A.P."/>
            <person name="Tonon L.A."/>
            <person name="de Lucena B.T."/>
            <person name="Gomes Fde C."/>
            <person name="Kruger R."/>
            <person name="Thompson C.C."/>
            <person name="de Morais M.A.Jr."/>
            <person name="Rosa C.A."/>
            <person name="Thompson F.L."/>
        </authorList>
    </citation>
    <scope>NUCLEOTIDE SEQUENCE [LARGE SCALE GENOMIC DNA]</scope>
    <source>
        <strain evidence="2 3">UFRJ-M7.2.18</strain>
    </source>
</reference>
<evidence type="ECO:0000313" key="3">
    <source>
        <dbReference type="Proteomes" id="UP000030023"/>
    </source>
</evidence>
<evidence type="ECO:0000259" key="1">
    <source>
        <dbReference type="PROSITE" id="PS50943"/>
    </source>
</evidence>
<proteinExistence type="predicted"/>
<dbReference type="Gene3D" id="1.10.260.40">
    <property type="entry name" value="lambda repressor-like DNA-binding domains"/>
    <property type="match status" value="1"/>
</dbReference>